<dbReference type="PANTHER" id="PTHR33653:SF1">
    <property type="entry name" value="RIBONUCLEASE VAPC2"/>
    <property type="match status" value="1"/>
</dbReference>
<gene>
    <name evidence="9" type="ORF">DCF25_21205</name>
</gene>
<dbReference type="GO" id="GO:0004518">
    <property type="term" value="F:nuclease activity"/>
    <property type="evidence" value="ECO:0007669"/>
    <property type="project" value="UniProtKB-KW"/>
</dbReference>
<evidence type="ECO:0000256" key="1">
    <source>
        <dbReference type="ARBA" id="ARBA00001946"/>
    </source>
</evidence>
<dbReference type="GO" id="GO:0016787">
    <property type="term" value="F:hydrolase activity"/>
    <property type="evidence" value="ECO:0007669"/>
    <property type="project" value="UniProtKB-KW"/>
</dbReference>
<comment type="cofactor">
    <cofactor evidence="1">
        <name>Mg(2+)</name>
        <dbReference type="ChEBI" id="CHEBI:18420"/>
    </cofactor>
</comment>
<dbReference type="InterPro" id="IPR050556">
    <property type="entry name" value="Type_II_TA_system_RNase"/>
</dbReference>
<keyword evidence="3" id="KW-0540">Nuclease</keyword>
<evidence type="ECO:0000256" key="4">
    <source>
        <dbReference type="ARBA" id="ARBA00022723"/>
    </source>
</evidence>
<dbReference type="Pfam" id="PF01850">
    <property type="entry name" value="PIN"/>
    <property type="match status" value="1"/>
</dbReference>
<evidence type="ECO:0000313" key="10">
    <source>
        <dbReference type="Proteomes" id="UP000249354"/>
    </source>
</evidence>
<reference evidence="9 10" key="2">
    <citation type="submission" date="2018-06" db="EMBL/GenBank/DDBJ databases">
        <title>Metagenomic assembly of (sub)arctic Cyanobacteria and their associated microbiome from non-axenic cultures.</title>
        <authorList>
            <person name="Baurain D."/>
        </authorList>
    </citation>
    <scope>NUCLEOTIDE SEQUENCE [LARGE SCALE GENOMIC DNA]</scope>
    <source>
        <strain evidence="9">ULC129bin1</strain>
    </source>
</reference>
<dbReference type="GO" id="GO:0046872">
    <property type="term" value="F:metal ion binding"/>
    <property type="evidence" value="ECO:0007669"/>
    <property type="project" value="UniProtKB-KW"/>
</dbReference>
<dbReference type="PANTHER" id="PTHR33653">
    <property type="entry name" value="RIBONUCLEASE VAPC2"/>
    <property type="match status" value="1"/>
</dbReference>
<sequence length="147" mass="16557">MYLLDTNHCSKIILGDRTLIQQLQTHQGDSVATSVIVRGELLFMVQKSQRQAENLQAVDIFLQSISLYPISAAVADVYGRLKGDIVNQLGPKDKAQRRKITVQGLGFSDNDLWIAATVLHYDLTLVSVDRDFQRLQLVQSFPVESWL</sequence>
<keyword evidence="4" id="KW-0479">Metal-binding</keyword>
<evidence type="ECO:0000259" key="8">
    <source>
        <dbReference type="Pfam" id="PF01850"/>
    </source>
</evidence>
<dbReference type="InterPro" id="IPR002716">
    <property type="entry name" value="PIN_dom"/>
</dbReference>
<name>A0A2W4TY94_9CYAN</name>
<proteinExistence type="inferred from homology"/>
<dbReference type="InterPro" id="IPR029060">
    <property type="entry name" value="PIN-like_dom_sf"/>
</dbReference>
<keyword evidence="2" id="KW-1277">Toxin-antitoxin system</keyword>
<dbReference type="CDD" id="cd09881">
    <property type="entry name" value="PIN_VapC4-5_FitB-like"/>
    <property type="match status" value="1"/>
</dbReference>
<keyword evidence="5" id="KW-0378">Hydrolase</keyword>
<organism evidence="9 10">
    <name type="scientific">Leptolyngbya foveolarum</name>
    <dbReference type="NCBI Taxonomy" id="47253"/>
    <lineage>
        <taxon>Bacteria</taxon>
        <taxon>Bacillati</taxon>
        <taxon>Cyanobacteriota</taxon>
        <taxon>Cyanophyceae</taxon>
        <taxon>Leptolyngbyales</taxon>
        <taxon>Leptolyngbyaceae</taxon>
        <taxon>Leptolyngbya group</taxon>
        <taxon>Leptolyngbya</taxon>
    </lineage>
</organism>
<feature type="domain" description="PIN" evidence="8">
    <location>
        <begin position="2"/>
        <end position="135"/>
    </location>
</feature>
<accession>A0A2W4TY94</accession>
<dbReference type="SUPFAM" id="SSF88723">
    <property type="entry name" value="PIN domain-like"/>
    <property type="match status" value="1"/>
</dbReference>
<comment type="caution">
    <text evidence="9">The sequence shown here is derived from an EMBL/GenBank/DDBJ whole genome shotgun (WGS) entry which is preliminary data.</text>
</comment>
<comment type="similarity">
    <text evidence="7">Belongs to the PINc/VapC protein family.</text>
</comment>
<evidence type="ECO:0000256" key="3">
    <source>
        <dbReference type="ARBA" id="ARBA00022722"/>
    </source>
</evidence>
<evidence type="ECO:0000256" key="5">
    <source>
        <dbReference type="ARBA" id="ARBA00022801"/>
    </source>
</evidence>
<reference evidence="10" key="1">
    <citation type="submission" date="2018-04" db="EMBL/GenBank/DDBJ databases">
        <authorList>
            <person name="Cornet L."/>
        </authorList>
    </citation>
    <scope>NUCLEOTIDE SEQUENCE [LARGE SCALE GENOMIC DNA]</scope>
</reference>
<dbReference type="Gene3D" id="3.40.50.1010">
    <property type="entry name" value="5'-nuclease"/>
    <property type="match status" value="1"/>
</dbReference>
<evidence type="ECO:0000313" key="9">
    <source>
        <dbReference type="EMBL" id="PZO09949.1"/>
    </source>
</evidence>
<evidence type="ECO:0000256" key="2">
    <source>
        <dbReference type="ARBA" id="ARBA00022649"/>
    </source>
</evidence>
<evidence type="ECO:0000256" key="6">
    <source>
        <dbReference type="ARBA" id="ARBA00022842"/>
    </source>
</evidence>
<keyword evidence="6" id="KW-0460">Magnesium</keyword>
<protein>
    <submittedName>
        <fullName evidence="9">PIN domain nuclease</fullName>
    </submittedName>
</protein>
<dbReference type="Proteomes" id="UP000249354">
    <property type="component" value="Unassembled WGS sequence"/>
</dbReference>
<evidence type="ECO:0000256" key="7">
    <source>
        <dbReference type="ARBA" id="ARBA00038093"/>
    </source>
</evidence>
<dbReference type="EMBL" id="QBMC01000235">
    <property type="protein sequence ID" value="PZO09949.1"/>
    <property type="molecule type" value="Genomic_DNA"/>
</dbReference>
<dbReference type="AlphaFoldDB" id="A0A2W4TY94"/>